<evidence type="ECO:0000313" key="2">
    <source>
        <dbReference type="Proteomes" id="UP000475037"/>
    </source>
</evidence>
<proteinExistence type="predicted"/>
<keyword evidence="2" id="KW-1185">Reference proteome</keyword>
<name>A0A6G1AFH8_CROCR</name>
<reference evidence="1 2" key="1">
    <citation type="submission" date="2019-11" db="EMBL/GenBank/DDBJ databases">
        <authorList>
            <person name="Yang C."/>
            <person name="Li F."/>
        </authorList>
    </citation>
    <scope>NUCLEOTIDE SEQUENCE [LARGE SCALE GENOMIC DNA]</scope>
    <source>
        <strain evidence="1">KB4526</strain>
        <tissue evidence="1">Muscle</tissue>
    </source>
</reference>
<sequence length="90" mass="9421">LDCSLPGAAEGLLRGCTPALARLTSRPPCLLPFRTVLPSPVTRAPSLLSLSSGGPLDLMSCRVVAAGTREMATLIAQALQTINYGRDDEK</sequence>
<evidence type="ECO:0000313" key="1">
    <source>
        <dbReference type="EMBL" id="KAF0874589.1"/>
    </source>
</evidence>
<dbReference type="Proteomes" id="UP000475037">
    <property type="component" value="Unassembled WGS sequence"/>
</dbReference>
<organism evidence="1 2">
    <name type="scientific">Crocuta crocuta</name>
    <name type="common">Spotted hyena</name>
    <dbReference type="NCBI Taxonomy" id="9678"/>
    <lineage>
        <taxon>Eukaryota</taxon>
        <taxon>Metazoa</taxon>
        <taxon>Chordata</taxon>
        <taxon>Craniata</taxon>
        <taxon>Vertebrata</taxon>
        <taxon>Euteleostomi</taxon>
        <taxon>Mammalia</taxon>
        <taxon>Eutheria</taxon>
        <taxon>Laurasiatheria</taxon>
        <taxon>Carnivora</taxon>
        <taxon>Feliformia</taxon>
        <taxon>Hyaenidae</taxon>
        <taxon>Crocuta</taxon>
    </lineage>
</organism>
<accession>A0A6G1AFH8</accession>
<gene>
    <name evidence="1" type="primary">Impa2_1</name>
    <name evidence="1" type="ORF">FOF47_R16300</name>
</gene>
<dbReference type="AlphaFoldDB" id="A0A6G1AFH8"/>
<dbReference type="EMBL" id="VOAJ01005348">
    <property type="protein sequence ID" value="KAF0874589.1"/>
    <property type="molecule type" value="Genomic_DNA"/>
</dbReference>
<feature type="non-terminal residue" evidence="1">
    <location>
        <position position="90"/>
    </location>
</feature>
<protein>
    <submittedName>
        <fullName evidence="1">IMPA2 monophosphatase</fullName>
    </submittedName>
</protein>
<feature type="non-terminal residue" evidence="1">
    <location>
        <position position="1"/>
    </location>
</feature>
<comment type="caution">
    <text evidence="1">The sequence shown here is derived from an EMBL/GenBank/DDBJ whole genome shotgun (WGS) entry which is preliminary data.</text>
</comment>